<evidence type="ECO:0000256" key="2">
    <source>
        <dbReference type="ARBA" id="ARBA00005811"/>
    </source>
</evidence>
<evidence type="ECO:0000256" key="9">
    <source>
        <dbReference type="ARBA" id="ARBA00023306"/>
    </source>
</evidence>
<dbReference type="AlphaFoldDB" id="A0A450WU81"/>
<feature type="transmembrane region" description="Helical" evidence="10">
    <location>
        <begin position="16"/>
        <end position="37"/>
    </location>
</feature>
<dbReference type="PANTHER" id="PTHR30558:SF7">
    <property type="entry name" value="TOL-PAL SYSTEM PROTEIN TOLR"/>
    <property type="match status" value="1"/>
</dbReference>
<keyword evidence="6 10" id="KW-0812">Transmembrane</keyword>
<dbReference type="NCBIfam" id="TIGR02801">
    <property type="entry name" value="tolR"/>
    <property type="match status" value="1"/>
</dbReference>
<evidence type="ECO:0000256" key="10">
    <source>
        <dbReference type="HAMAP-Rule" id="MF_02203"/>
    </source>
</evidence>
<keyword evidence="9 10" id="KW-0131">Cell cycle</keyword>
<dbReference type="EMBL" id="CAADFK010000214">
    <property type="protein sequence ID" value="VFK20528.1"/>
    <property type="molecule type" value="Genomic_DNA"/>
</dbReference>
<keyword evidence="5 10" id="KW-0132">Cell division</keyword>
<dbReference type="HAMAP" id="MF_02203">
    <property type="entry name" value="TolR"/>
    <property type="match status" value="1"/>
</dbReference>
<comment type="subcellular location">
    <subcellularLocation>
        <location evidence="10">Cell inner membrane</location>
        <topology evidence="10">Single-pass membrane protein</topology>
    </subcellularLocation>
    <subcellularLocation>
        <location evidence="1">Cell membrane</location>
        <topology evidence="1">Single-pass membrane protein</topology>
    </subcellularLocation>
</comment>
<evidence type="ECO:0000256" key="4">
    <source>
        <dbReference type="ARBA" id="ARBA00022519"/>
    </source>
</evidence>
<accession>A0A450WU81</accession>
<keyword evidence="4 10" id="KW-0997">Cell inner membrane</keyword>
<gene>
    <name evidence="10" type="primary">tolR</name>
    <name evidence="11" type="ORF">BECKLPF1236B_GA0070989_12144</name>
</gene>
<dbReference type="InterPro" id="IPR014168">
    <property type="entry name" value="Tol-Pal_TolR"/>
</dbReference>
<evidence type="ECO:0000256" key="1">
    <source>
        <dbReference type="ARBA" id="ARBA00004162"/>
    </source>
</evidence>
<dbReference type="GO" id="GO:0015031">
    <property type="term" value="P:protein transport"/>
    <property type="evidence" value="ECO:0007669"/>
    <property type="project" value="InterPro"/>
</dbReference>
<evidence type="ECO:0000256" key="6">
    <source>
        <dbReference type="ARBA" id="ARBA00022692"/>
    </source>
</evidence>
<keyword evidence="7 10" id="KW-1133">Transmembrane helix</keyword>
<dbReference type="PANTHER" id="PTHR30558">
    <property type="entry name" value="EXBD MEMBRANE COMPONENT OF PMF-DRIVEN MACROMOLECULE IMPORT SYSTEM"/>
    <property type="match status" value="1"/>
</dbReference>
<sequence>MVGHRARRRPISEINVVPYIDVMLVLLVIFMITAPLLTQGVKVDLPQASSEPLEQQDKEPLIVTVDANANLYLNYGNDQETPLAPDTLFHRVRVLLMRRPDIPVLIRGDRATPYGDVVVAMTLLQRAGAPGVGLMTETPERIAQ</sequence>
<evidence type="ECO:0000256" key="5">
    <source>
        <dbReference type="ARBA" id="ARBA00022618"/>
    </source>
</evidence>
<evidence type="ECO:0000256" key="7">
    <source>
        <dbReference type="ARBA" id="ARBA00022989"/>
    </source>
</evidence>
<reference evidence="11" key="1">
    <citation type="submission" date="2019-02" db="EMBL/GenBank/DDBJ databases">
        <authorList>
            <person name="Gruber-Vodicka R. H."/>
            <person name="Seah K. B. B."/>
        </authorList>
    </citation>
    <scope>NUCLEOTIDE SEQUENCE</scope>
    <source>
        <strain evidence="11">BECK_S313</strain>
    </source>
</reference>
<dbReference type="InterPro" id="IPR003400">
    <property type="entry name" value="ExbD"/>
</dbReference>
<protein>
    <recommendedName>
        <fullName evidence="10">Tol-Pal system protein TolR</fullName>
    </recommendedName>
</protein>
<dbReference type="Pfam" id="PF02472">
    <property type="entry name" value="ExbD"/>
    <property type="match status" value="1"/>
</dbReference>
<dbReference type="GO" id="GO:0022857">
    <property type="term" value="F:transmembrane transporter activity"/>
    <property type="evidence" value="ECO:0007669"/>
    <property type="project" value="InterPro"/>
</dbReference>
<keyword evidence="8 10" id="KW-0472">Membrane</keyword>
<dbReference type="GO" id="GO:0005886">
    <property type="term" value="C:plasma membrane"/>
    <property type="evidence" value="ECO:0007669"/>
    <property type="project" value="UniProtKB-SubCell"/>
</dbReference>
<comment type="subunit">
    <text evidence="10">The Tol-Pal system is composed of five core proteins: the inner membrane proteins TolA, TolQ and TolR, the periplasmic protein TolB and the outer membrane protein Pal. They form a network linking the inner and outer membranes and the peptidoglycan layer.</text>
</comment>
<comment type="function">
    <text evidence="10">Part of the Tol-Pal system, which plays a role in outer membrane invagination during cell division and is important for maintaining outer membrane integrity.</text>
</comment>
<name>A0A450WU81_9GAMM</name>
<evidence type="ECO:0000256" key="3">
    <source>
        <dbReference type="ARBA" id="ARBA00022475"/>
    </source>
</evidence>
<dbReference type="Gene3D" id="3.30.420.270">
    <property type="match status" value="1"/>
</dbReference>
<evidence type="ECO:0000256" key="8">
    <source>
        <dbReference type="ARBA" id="ARBA00023136"/>
    </source>
</evidence>
<organism evidence="11">
    <name type="scientific">Candidatus Kentrum sp. LPFa</name>
    <dbReference type="NCBI Taxonomy" id="2126335"/>
    <lineage>
        <taxon>Bacteria</taxon>
        <taxon>Pseudomonadati</taxon>
        <taxon>Pseudomonadota</taxon>
        <taxon>Gammaproteobacteria</taxon>
        <taxon>Candidatus Kentrum</taxon>
    </lineage>
</organism>
<proteinExistence type="inferred from homology"/>
<evidence type="ECO:0000313" key="11">
    <source>
        <dbReference type="EMBL" id="VFK20528.1"/>
    </source>
</evidence>
<comment type="similarity">
    <text evidence="2 10">Belongs to the ExbD/TolR family.</text>
</comment>
<dbReference type="GO" id="GO:0051301">
    <property type="term" value="P:cell division"/>
    <property type="evidence" value="ECO:0007669"/>
    <property type="project" value="UniProtKB-UniRule"/>
</dbReference>
<keyword evidence="3 10" id="KW-1003">Cell membrane</keyword>